<dbReference type="EMBL" id="FZNM01000008">
    <property type="protein sequence ID" value="SNR55348.1"/>
    <property type="molecule type" value="Genomic_DNA"/>
</dbReference>
<dbReference type="OrthoDB" id="7631458at2"/>
<proteinExistence type="predicted"/>
<dbReference type="SUPFAM" id="SSF46785">
    <property type="entry name" value="Winged helix' DNA-binding domain"/>
    <property type="match status" value="1"/>
</dbReference>
<protein>
    <submittedName>
        <fullName evidence="2">DUF3253 domain-containing protein</fullName>
    </submittedName>
</protein>
<dbReference type="InterPro" id="IPR036388">
    <property type="entry name" value="WH-like_DNA-bd_sf"/>
</dbReference>
<dbReference type="Proteomes" id="UP000292859">
    <property type="component" value="Unassembled WGS sequence"/>
</dbReference>
<accession>A0A238X9R6</accession>
<dbReference type="Gene3D" id="1.10.10.10">
    <property type="entry name" value="Winged helix-like DNA-binding domain superfamily/Winged helix DNA-binding domain"/>
    <property type="match status" value="1"/>
</dbReference>
<evidence type="ECO:0000313" key="3">
    <source>
        <dbReference type="Proteomes" id="UP000198409"/>
    </source>
</evidence>
<reference evidence="3" key="2">
    <citation type="submission" date="2017-06" db="EMBL/GenBank/DDBJ databases">
        <authorList>
            <person name="Varghese N."/>
            <person name="Submissions S."/>
        </authorList>
    </citation>
    <scope>NUCLEOTIDE SEQUENCE [LARGE SCALE GENOMIC DNA]</scope>
    <source>
        <strain evidence="3">DSM 26170</strain>
    </source>
</reference>
<dbReference type="Proteomes" id="UP000198409">
    <property type="component" value="Unassembled WGS sequence"/>
</dbReference>
<evidence type="ECO:0000313" key="4">
    <source>
        <dbReference type="Proteomes" id="UP000292859"/>
    </source>
</evidence>
<name>A0A238X9R6_9RHOB</name>
<reference evidence="2 4" key="3">
    <citation type="submission" date="2019-02" db="EMBL/GenBank/DDBJ databases">
        <authorList>
            <person name="Zhang G."/>
        </authorList>
    </citation>
    <scope>NUCLEOTIDE SEQUENCE [LARGE SCALE GENOMIC DNA]</scope>
    <source>
        <strain evidence="2 4">CMB17</strain>
    </source>
</reference>
<reference evidence="1" key="1">
    <citation type="submission" date="2017-06" db="EMBL/GenBank/DDBJ databases">
        <authorList>
            <person name="Kim H.J."/>
            <person name="Triplett B.A."/>
        </authorList>
    </citation>
    <scope>NUCLEOTIDE SEQUENCE [LARGE SCALE GENOMIC DNA]</scope>
    <source>
        <strain evidence="1">DSM 26170</strain>
    </source>
</reference>
<keyword evidence="4" id="KW-1185">Reference proteome</keyword>
<dbReference type="AlphaFoldDB" id="A0A238X9R6"/>
<organism evidence="1 3">
    <name type="scientific">Paracoccus sediminis</name>
    <dbReference type="NCBI Taxonomy" id="1214787"/>
    <lineage>
        <taxon>Bacteria</taxon>
        <taxon>Pseudomonadati</taxon>
        <taxon>Pseudomonadota</taxon>
        <taxon>Alphaproteobacteria</taxon>
        <taxon>Rhodobacterales</taxon>
        <taxon>Paracoccaceae</taxon>
        <taxon>Paracoccus</taxon>
    </lineage>
</organism>
<dbReference type="InterPro" id="IPR021660">
    <property type="entry name" value="DUF3253"/>
</dbReference>
<dbReference type="InterPro" id="IPR036390">
    <property type="entry name" value="WH_DNA-bd_sf"/>
</dbReference>
<dbReference type="RefSeq" id="WP_089388522.1">
    <property type="nucleotide sequence ID" value="NZ_FZNM01000008.1"/>
</dbReference>
<evidence type="ECO:0000313" key="1">
    <source>
        <dbReference type="EMBL" id="SNR55348.1"/>
    </source>
</evidence>
<dbReference type="EMBL" id="SIRL01000009">
    <property type="protein sequence ID" value="TBN48930.1"/>
    <property type="molecule type" value="Genomic_DNA"/>
</dbReference>
<gene>
    <name evidence="2" type="ORF">EYF88_12515</name>
    <name evidence="1" type="ORF">SAMN06265378_108140</name>
</gene>
<evidence type="ECO:0000313" key="2">
    <source>
        <dbReference type="EMBL" id="TBN48930.1"/>
    </source>
</evidence>
<sequence>MTQADLRGAILARVGRLRPGATCCPSQIARDLAADWRPLMGPIRTEAMRLQAEGRLRITQGGIPVTGPDLRGPIRLAAAASLPGPC</sequence>
<dbReference type="Pfam" id="PF11625">
    <property type="entry name" value="DUF3253"/>
    <property type="match status" value="1"/>
</dbReference>